<dbReference type="EMBL" id="GGEC01063215">
    <property type="protein sequence ID" value="MBX43699.1"/>
    <property type="molecule type" value="Transcribed_RNA"/>
</dbReference>
<reference evidence="1" key="1">
    <citation type="submission" date="2018-02" db="EMBL/GenBank/DDBJ databases">
        <title>Rhizophora mucronata_Transcriptome.</title>
        <authorList>
            <person name="Meera S.P."/>
            <person name="Sreeshan A."/>
            <person name="Augustine A."/>
        </authorList>
    </citation>
    <scope>NUCLEOTIDE SEQUENCE</scope>
    <source>
        <tissue evidence="1">Leaf</tissue>
    </source>
</reference>
<protein>
    <submittedName>
        <fullName evidence="1">Uncharacterized protein</fullName>
    </submittedName>
</protein>
<proteinExistence type="predicted"/>
<organism evidence="1">
    <name type="scientific">Rhizophora mucronata</name>
    <name type="common">Asiatic mangrove</name>
    <dbReference type="NCBI Taxonomy" id="61149"/>
    <lineage>
        <taxon>Eukaryota</taxon>
        <taxon>Viridiplantae</taxon>
        <taxon>Streptophyta</taxon>
        <taxon>Embryophyta</taxon>
        <taxon>Tracheophyta</taxon>
        <taxon>Spermatophyta</taxon>
        <taxon>Magnoliopsida</taxon>
        <taxon>eudicotyledons</taxon>
        <taxon>Gunneridae</taxon>
        <taxon>Pentapetalae</taxon>
        <taxon>rosids</taxon>
        <taxon>fabids</taxon>
        <taxon>Malpighiales</taxon>
        <taxon>Rhizophoraceae</taxon>
        <taxon>Rhizophora</taxon>
    </lineage>
</organism>
<dbReference type="AlphaFoldDB" id="A0A2P2NMJ7"/>
<sequence>MLRLIYHLWHKMNHVFTGQSGIYYICHRQSIGLLKESSQTSVVSKWFPTLVP</sequence>
<accession>A0A2P2NMJ7</accession>
<name>A0A2P2NMJ7_RHIMU</name>
<evidence type="ECO:0000313" key="1">
    <source>
        <dbReference type="EMBL" id="MBX43699.1"/>
    </source>
</evidence>